<keyword evidence="1" id="KW-1133">Transmembrane helix</keyword>
<feature type="transmembrane region" description="Helical" evidence="1">
    <location>
        <begin position="30"/>
        <end position="55"/>
    </location>
</feature>
<dbReference type="Proteomes" id="UP000219612">
    <property type="component" value="Unassembled WGS sequence"/>
</dbReference>
<feature type="transmembrane region" description="Helical" evidence="1">
    <location>
        <begin position="67"/>
        <end position="86"/>
    </location>
</feature>
<keyword evidence="1" id="KW-0472">Membrane</keyword>
<evidence type="ECO:0000313" key="2">
    <source>
        <dbReference type="EMBL" id="SNY46960.1"/>
    </source>
</evidence>
<accession>A0A285IG35</accession>
<evidence type="ECO:0000256" key="1">
    <source>
        <dbReference type="SAM" id="Phobius"/>
    </source>
</evidence>
<dbReference type="OrthoDB" id="3483782at2"/>
<sequence>MRRALVVFGALVMAYGLTGAARDPDRLGILVFLAAVLVLHDTVFLPLVLAAGTLIGRVVPAAGQPTARAAAVVGLAVAVVAVPLAIGPLDGPYLWGLLVILAVIAAGRKGIERWRSGRRGRSRG</sequence>
<name>A0A285IG35_9ACTN</name>
<reference evidence="2 3" key="1">
    <citation type="submission" date="2017-09" db="EMBL/GenBank/DDBJ databases">
        <authorList>
            <person name="Ehlers B."/>
            <person name="Leendertz F.H."/>
        </authorList>
    </citation>
    <scope>NUCLEOTIDE SEQUENCE [LARGE SCALE GENOMIC DNA]</scope>
    <source>
        <strain evidence="2 3">CGMCC 4.6857</strain>
    </source>
</reference>
<feature type="transmembrane region" description="Helical" evidence="1">
    <location>
        <begin position="92"/>
        <end position="111"/>
    </location>
</feature>
<gene>
    <name evidence="2" type="ORF">SAMN05421748_10843</name>
</gene>
<organism evidence="2 3">
    <name type="scientific">Paractinoplanes atraurantiacus</name>
    <dbReference type="NCBI Taxonomy" id="1036182"/>
    <lineage>
        <taxon>Bacteria</taxon>
        <taxon>Bacillati</taxon>
        <taxon>Actinomycetota</taxon>
        <taxon>Actinomycetes</taxon>
        <taxon>Micromonosporales</taxon>
        <taxon>Micromonosporaceae</taxon>
        <taxon>Paractinoplanes</taxon>
    </lineage>
</organism>
<dbReference type="RefSeq" id="WP_097321594.1">
    <property type="nucleotide sequence ID" value="NZ_OBDY01000008.1"/>
</dbReference>
<dbReference type="EMBL" id="OBDY01000008">
    <property type="protein sequence ID" value="SNY46960.1"/>
    <property type="molecule type" value="Genomic_DNA"/>
</dbReference>
<evidence type="ECO:0000313" key="3">
    <source>
        <dbReference type="Proteomes" id="UP000219612"/>
    </source>
</evidence>
<proteinExistence type="predicted"/>
<dbReference type="AlphaFoldDB" id="A0A285IG35"/>
<keyword evidence="1" id="KW-0812">Transmembrane</keyword>
<protein>
    <submittedName>
        <fullName evidence="2">Uncharacterized protein</fullName>
    </submittedName>
</protein>
<keyword evidence="3" id="KW-1185">Reference proteome</keyword>